<dbReference type="GO" id="GO:0008270">
    <property type="term" value="F:zinc ion binding"/>
    <property type="evidence" value="ECO:0007669"/>
    <property type="project" value="InterPro"/>
</dbReference>
<dbReference type="GO" id="GO:0042597">
    <property type="term" value="C:periplasmic space"/>
    <property type="evidence" value="ECO:0007669"/>
    <property type="project" value="UniProtKB-SubCell"/>
</dbReference>
<dbReference type="EC" id="3.5.2.6" evidence="6"/>
<evidence type="ECO:0000256" key="13">
    <source>
        <dbReference type="SAM" id="SignalP"/>
    </source>
</evidence>
<evidence type="ECO:0000256" key="1">
    <source>
        <dbReference type="ARBA" id="ARBA00001526"/>
    </source>
</evidence>
<evidence type="ECO:0000256" key="5">
    <source>
        <dbReference type="ARBA" id="ARBA00011245"/>
    </source>
</evidence>
<dbReference type="GO" id="GO:0008800">
    <property type="term" value="F:beta-lactamase activity"/>
    <property type="evidence" value="ECO:0007669"/>
    <property type="project" value="UniProtKB-EC"/>
</dbReference>
<dbReference type="RefSeq" id="WP_261296989.1">
    <property type="nucleotide sequence ID" value="NZ_JAMTCD010000002.1"/>
</dbReference>
<comment type="similarity">
    <text evidence="4">Belongs to the metallo-beta-lactamase superfamily. Class-B beta-lactamase family.</text>
</comment>
<feature type="signal peptide" evidence="13">
    <location>
        <begin position="1"/>
        <end position="25"/>
    </location>
</feature>
<sequence length="284" mass="30740">MNHGLSTRLKIVCLLGLLVNSASQAHSVAPNTDKNSATIAVSNSAPQTANAKKQSDNATQNNQLAIKQVAEGIYEHKSYLNVTNFGLVEANGLVVVQDNQAYIIDTPWTDKDTAKLLEWITLQGFTAVASISTHSHQDRAGGIGYLNSQGINTIVSETTQLILADSHKSKAQTTFTGKHYSVKADLIEVYDLGAGHTQDNLVVWLPKQKILFGGCLIKSLDSTNMGYTGEADMKAWPLTLNKLQQQFPQVNLVIPGHGASGDMSLVSHTMALIAQYNQQHTQTK</sequence>
<evidence type="ECO:0000313" key="16">
    <source>
        <dbReference type="Proteomes" id="UP001155546"/>
    </source>
</evidence>
<dbReference type="GO" id="GO:0017001">
    <property type="term" value="P:antibiotic catabolic process"/>
    <property type="evidence" value="ECO:0007669"/>
    <property type="project" value="InterPro"/>
</dbReference>
<keyword evidence="9" id="KW-0574">Periplasm</keyword>
<keyword evidence="7" id="KW-0479">Metal-binding</keyword>
<feature type="chain" id="PRO_5040850739" description="beta-lactamase" evidence="13">
    <location>
        <begin position="26"/>
        <end position="284"/>
    </location>
</feature>
<evidence type="ECO:0000256" key="6">
    <source>
        <dbReference type="ARBA" id="ARBA00012865"/>
    </source>
</evidence>
<dbReference type="InterPro" id="IPR001279">
    <property type="entry name" value="Metallo-B-lactamas"/>
</dbReference>
<dbReference type="SMART" id="SM00849">
    <property type="entry name" value="Lactamase_B"/>
    <property type="match status" value="1"/>
</dbReference>
<keyword evidence="8 13" id="KW-0732">Signal</keyword>
<protein>
    <recommendedName>
        <fullName evidence="6">beta-lactamase</fullName>
        <ecNumber evidence="6">3.5.2.6</ecNumber>
    </recommendedName>
</protein>
<dbReference type="EMBL" id="JAMTCD010000002">
    <property type="protein sequence ID" value="MCT7940540.1"/>
    <property type="molecule type" value="Genomic_DNA"/>
</dbReference>
<dbReference type="PROSITE" id="PS00744">
    <property type="entry name" value="BETA_LACTAMASE_B_2"/>
    <property type="match status" value="1"/>
</dbReference>
<evidence type="ECO:0000256" key="3">
    <source>
        <dbReference type="ARBA" id="ARBA00004418"/>
    </source>
</evidence>
<proteinExistence type="inferred from homology"/>
<evidence type="ECO:0000256" key="11">
    <source>
        <dbReference type="ARBA" id="ARBA00022833"/>
    </source>
</evidence>
<dbReference type="PANTHER" id="PTHR42951:SF4">
    <property type="entry name" value="ACYL-COENZYME A THIOESTERASE MBLAC2"/>
    <property type="match status" value="1"/>
</dbReference>
<accession>A0A9X2WJY1</accession>
<evidence type="ECO:0000256" key="4">
    <source>
        <dbReference type="ARBA" id="ARBA00005250"/>
    </source>
</evidence>
<comment type="cofactor">
    <cofactor evidence="2">
        <name>Zn(2+)</name>
        <dbReference type="ChEBI" id="CHEBI:29105"/>
    </cofactor>
</comment>
<evidence type="ECO:0000256" key="10">
    <source>
        <dbReference type="ARBA" id="ARBA00022801"/>
    </source>
</evidence>
<evidence type="ECO:0000313" key="15">
    <source>
        <dbReference type="EMBL" id="MCT7940540.1"/>
    </source>
</evidence>
<evidence type="ECO:0000256" key="9">
    <source>
        <dbReference type="ARBA" id="ARBA00022764"/>
    </source>
</evidence>
<dbReference type="InterPro" id="IPR050855">
    <property type="entry name" value="NDM-1-like"/>
</dbReference>
<name>A0A9X2WJY1_9GAMM</name>
<gene>
    <name evidence="15" type="primary">blaDIM</name>
    <name evidence="15" type="ORF">NE535_01805</name>
</gene>
<comment type="caution">
    <text evidence="15">The sequence shown here is derived from an EMBL/GenBank/DDBJ whole genome shotgun (WGS) entry which is preliminary data.</text>
</comment>
<evidence type="ECO:0000259" key="14">
    <source>
        <dbReference type="SMART" id="SM00849"/>
    </source>
</evidence>
<dbReference type="GO" id="GO:0046677">
    <property type="term" value="P:response to antibiotic"/>
    <property type="evidence" value="ECO:0007669"/>
    <property type="project" value="UniProtKB-KW"/>
</dbReference>
<dbReference type="NCBIfam" id="NF012229">
    <property type="entry name" value="bla_class_B_core"/>
    <property type="match status" value="1"/>
</dbReference>
<organism evidence="15 16">
    <name type="scientific">Shewanella holmiensis</name>
    <dbReference type="NCBI Taxonomy" id="2952222"/>
    <lineage>
        <taxon>Bacteria</taxon>
        <taxon>Pseudomonadati</taxon>
        <taxon>Pseudomonadota</taxon>
        <taxon>Gammaproteobacteria</taxon>
        <taxon>Alteromonadales</taxon>
        <taxon>Shewanellaceae</taxon>
        <taxon>Shewanella</taxon>
    </lineage>
</organism>
<dbReference type="NCBIfam" id="NF033088">
    <property type="entry name" value="bla_subclass_B1"/>
    <property type="match status" value="1"/>
</dbReference>
<dbReference type="InterPro" id="IPR058199">
    <property type="entry name" value="BlaB//VIM/IMP-1"/>
</dbReference>
<evidence type="ECO:0000256" key="2">
    <source>
        <dbReference type="ARBA" id="ARBA00001947"/>
    </source>
</evidence>
<comment type="catalytic activity">
    <reaction evidence="1">
        <text>a beta-lactam + H2O = a substituted beta-amino acid</text>
        <dbReference type="Rhea" id="RHEA:20401"/>
        <dbReference type="ChEBI" id="CHEBI:15377"/>
        <dbReference type="ChEBI" id="CHEBI:35627"/>
        <dbReference type="ChEBI" id="CHEBI:140347"/>
        <dbReference type="EC" id="3.5.2.6"/>
    </reaction>
</comment>
<feature type="domain" description="Metallo-beta-lactamase" evidence="14">
    <location>
        <begin position="89"/>
        <end position="257"/>
    </location>
</feature>
<keyword evidence="10 15" id="KW-0378">Hydrolase</keyword>
<keyword evidence="16" id="KW-1185">Reference proteome</keyword>
<dbReference type="PANTHER" id="PTHR42951">
    <property type="entry name" value="METALLO-BETA-LACTAMASE DOMAIN-CONTAINING"/>
    <property type="match status" value="1"/>
</dbReference>
<evidence type="ECO:0000256" key="8">
    <source>
        <dbReference type="ARBA" id="ARBA00022729"/>
    </source>
</evidence>
<dbReference type="InterPro" id="IPR036866">
    <property type="entry name" value="RibonucZ/Hydroxyglut_hydro"/>
</dbReference>
<dbReference type="SUPFAM" id="SSF56281">
    <property type="entry name" value="Metallo-hydrolase/oxidoreductase"/>
    <property type="match status" value="1"/>
</dbReference>
<reference evidence="15" key="1">
    <citation type="journal article" date="2023" name="Int. J. Syst. Evol. Microbiol.">
        <title>&lt;i&gt;Shewanella septentrionalis&lt;/i&gt; sp. nov. and &lt;i&gt;Shewanella holmiensis&lt;/i&gt; sp. nov., isolated from Baltic Sea water and sediments.</title>
        <authorList>
            <person name="Martin-Rodriguez A.J."/>
            <person name="Thorell K."/>
            <person name="Joffre E."/>
            <person name="Jensie-Markopoulos S."/>
            <person name="Moore E.R.B."/>
            <person name="Sjoling A."/>
        </authorList>
    </citation>
    <scope>NUCLEOTIDE SEQUENCE</scope>
    <source>
        <strain evidence="15">SP1S2-7</strain>
    </source>
</reference>
<dbReference type="NCBIfam" id="NF012145">
    <property type="entry name" value="blaDIM_SIM_IMP"/>
    <property type="match status" value="1"/>
</dbReference>
<dbReference type="InterPro" id="IPR001018">
    <property type="entry name" value="Beta-lactamase_class-B_CS"/>
</dbReference>
<keyword evidence="12" id="KW-0046">Antibiotic resistance</keyword>
<evidence type="ECO:0000256" key="12">
    <source>
        <dbReference type="ARBA" id="ARBA00023251"/>
    </source>
</evidence>
<comment type="subcellular location">
    <subcellularLocation>
        <location evidence="3">Periplasm</location>
    </subcellularLocation>
</comment>
<dbReference type="AlphaFoldDB" id="A0A9X2WJY1"/>
<dbReference type="Gene3D" id="3.60.15.10">
    <property type="entry name" value="Ribonuclease Z/Hydroxyacylglutathione hydrolase-like"/>
    <property type="match status" value="1"/>
</dbReference>
<dbReference type="Proteomes" id="UP001155546">
    <property type="component" value="Unassembled WGS sequence"/>
</dbReference>
<evidence type="ECO:0000256" key="7">
    <source>
        <dbReference type="ARBA" id="ARBA00022723"/>
    </source>
</evidence>
<comment type="subunit">
    <text evidence="5">Monomer.</text>
</comment>
<keyword evidence="11" id="KW-0862">Zinc</keyword>